<dbReference type="InterPro" id="IPR002376">
    <property type="entry name" value="Formyl_transf_N"/>
</dbReference>
<keyword evidence="4" id="KW-0658">Purine biosynthesis</keyword>
<dbReference type="PANTHER" id="PTHR43369:SF2">
    <property type="entry name" value="PHOSPHORIBOSYLGLYCINAMIDE FORMYLTRANSFERASE"/>
    <property type="match status" value="1"/>
</dbReference>
<feature type="domain" description="Formyl transferase N-terminal" evidence="9">
    <location>
        <begin position="2"/>
        <end position="43"/>
    </location>
</feature>
<evidence type="ECO:0000256" key="8">
    <source>
        <dbReference type="ARBA" id="ARBA00047664"/>
    </source>
</evidence>
<proteinExistence type="inferred from homology"/>
<reference evidence="10 11" key="2">
    <citation type="journal article" date="2017" name="Front. Plant Sci.">
        <title>Gene Classification and Mining of Molecular Markers Useful in Red Clover (Trifolium pratense) Breeding.</title>
        <authorList>
            <person name="Istvanek J."/>
            <person name="Dluhosova J."/>
            <person name="Dluhos P."/>
            <person name="Patkova L."/>
            <person name="Nedelnik J."/>
            <person name="Repkova J."/>
        </authorList>
    </citation>
    <scope>NUCLEOTIDE SEQUENCE [LARGE SCALE GENOMIC DNA]</scope>
    <source>
        <strain evidence="11">cv. Tatra</strain>
        <tissue evidence="10">Young leaves</tissue>
    </source>
</reference>
<dbReference type="Pfam" id="PF00551">
    <property type="entry name" value="Formyl_trans_N"/>
    <property type="match status" value="1"/>
</dbReference>
<dbReference type="Gene3D" id="3.40.50.170">
    <property type="entry name" value="Formyl transferase, N-terminal domain"/>
    <property type="match status" value="1"/>
</dbReference>
<reference evidence="10 11" key="1">
    <citation type="journal article" date="2014" name="Am. J. Bot.">
        <title>Genome assembly and annotation for red clover (Trifolium pratense; Fabaceae).</title>
        <authorList>
            <person name="Istvanek J."/>
            <person name="Jaros M."/>
            <person name="Krenek A."/>
            <person name="Repkova J."/>
        </authorList>
    </citation>
    <scope>NUCLEOTIDE SEQUENCE [LARGE SCALE GENOMIC DNA]</scope>
    <source>
        <strain evidence="11">cv. Tatra</strain>
        <tissue evidence="10">Young leaves</tissue>
    </source>
</reference>
<keyword evidence="3 10" id="KW-0808">Transferase</keyword>
<evidence type="ECO:0000313" key="11">
    <source>
        <dbReference type="Proteomes" id="UP000236291"/>
    </source>
</evidence>
<dbReference type="AlphaFoldDB" id="A0A2K3KIQ8"/>
<evidence type="ECO:0000259" key="9">
    <source>
        <dbReference type="Pfam" id="PF00551"/>
    </source>
</evidence>
<dbReference type="GO" id="GO:0006189">
    <property type="term" value="P:'de novo' IMP biosynthetic process"/>
    <property type="evidence" value="ECO:0007669"/>
    <property type="project" value="TreeGrafter"/>
</dbReference>
<dbReference type="EMBL" id="ASHM01190036">
    <property type="protein sequence ID" value="PNX66184.1"/>
    <property type="molecule type" value="Genomic_DNA"/>
</dbReference>
<dbReference type="InterPro" id="IPR036477">
    <property type="entry name" value="Formyl_transf_N_sf"/>
</dbReference>
<evidence type="ECO:0000256" key="2">
    <source>
        <dbReference type="ARBA" id="ARBA00012254"/>
    </source>
</evidence>
<dbReference type="GO" id="GO:0009507">
    <property type="term" value="C:chloroplast"/>
    <property type="evidence" value="ECO:0007669"/>
    <property type="project" value="TreeGrafter"/>
</dbReference>
<dbReference type="GO" id="GO:0004644">
    <property type="term" value="F:phosphoribosylglycinamide formyltransferase activity"/>
    <property type="evidence" value="ECO:0007669"/>
    <property type="project" value="UniProtKB-EC"/>
</dbReference>
<sequence>MKVHKAVIASGARFSGPTIHFVDEHYDTGRILAQRVVPVLAND</sequence>
<evidence type="ECO:0000256" key="4">
    <source>
        <dbReference type="ARBA" id="ARBA00022755"/>
    </source>
</evidence>
<dbReference type="InterPro" id="IPR001555">
    <property type="entry name" value="GART_AS"/>
</dbReference>
<dbReference type="PANTHER" id="PTHR43369">
    <property type="entry name" value="PHOSPHORIBOSYLGLYCINAMIDE FORMYLTRANSFERASE"/>
    <property type="match status" value="1"/>
</dbReference>
<evidence type="ECO:0000256" key="6">
    <source>
        <dbReference type="ARBA" id="ARBA00041324"/>
    </source>
</evidence>
<feature type="non-terminal residue" evidence="10">
    <location>
        <position position="43"/>
    </location>
</feature>
<comment type="caution">
    <text evidence="10">The sequence shown here is derived from an EMBL/GenBank/DDBJ whole genome shotgun (WGS) entry which is preliminary data.</text>
</comment>
<protein>
    <recommendedName>
        <fullName evidence="2">phosphoribosylglycinamide formyltransferase 1</fullName>
        <ecNumber evidence="2">2.1.2.2</ecNumber>
    </recommendedName>
    <alternativeName>
        <fullName evidence="7">5'-phosphoribosylglycinamide transformylase</fullName>
    </alternativeName>
    <alternativeName>
        <fullName evidence="6">GAR transformylase</fullName>
    </alternativeName>
</protein>
<accession>A0A2K3KIQ8</accession>
<name>A0A2K3KIQ8_TRIPR</name>
<gene>
    <name evidence="10" type="ORF">L195_g062937</name>
</gene>
<dbReference type="PROSITE" id="PS00373">
    <property type="entry name" value="GART"/>
    <property type="match status" value="1"/>
</dbReference>
<evidence type="ECO:0000256" key="7">
    <source>
        <dbReference type="ARBA" id="ARBA00041682"/>
    </source>
</evidence>
<dbReference type="ExpressionAtlas" id="A0A2K3KIQ8">
    <property type="expression patterns" value="baseline"/>
</dbReference>
<evidence type="ECO:0000256" key="5">
    <source>
        <dbReference type="ARBA" id="ARBA00038440"/>
    </source>
</evidence>
<comment type="similarity">
    <text evidence="5">Belongs to the GART family.</text>
</comment>
<evidence type="ECO:0000256" key="3">
    <source>
        <dbReference type="ARBA" id="ARBA00022679"/>
    </source>
</evidence>
<dbReference type="Proteomes" id="UP000236291">
    <property type="component" value="Unassembled WGS sequence"/>
</dbReference>
<dbReference type="EC" id="2.1.2.2" evidence="2"/>
<evidence type="ECO:0000256" key="1">
    <source>
        <dbReference type="ARBA" id="ARBA00005054"/>
    </source>
</evidence>
<dbReference type="SUPFAM" id="SSF53328">
    <property type="entry name" value="Formyltransferase"/>
    <property type="match status" value="1"/>
</dbReference>
<evidence type="ECO:0000313" key="10">
    <source>
        <dbReference type="EMBL" id="PNX66184.1"/>
    </source>
</evidence>
<organism evidence="10 11">
    <name type="scientific">Trifolium pratense</name>
    <name type="common">Red clover</name>
    <dbReference type="NCBI Taxonomy" id="57577"/>
    <lineage>
        <taxon>Eukaryota</taxon>
        <taxon>Viridiplantae</taxon>
        <taxon>Streptophyta</taxon>
        <taxon>Embryophyta</taxon>
        <taxon>Tracheophyta</taxon>
        <taxon>Spermatophyta</taxon>
        <taxon>Magnoliopsida</taxon>
        <taxon>eudicotyledons</taxon>
        <taxon>Gunneridae</taxon>
        <taxon>Pentapetalae</taxon>
        <taxon>rosids</taxon>
        <taxon>fabids</taxon>
        <taxon>Fabales</taxon>
        <taxon>Fabaceae</taxon>
        <taxon>Papilionoideae</taxon>
        <taxon>50 kb inversion clade</taxon>
        <taxon>NPAAA clade</taxon>
        <taxon>Hologalegina</taxon>
        <taxon>IRL clade</taxon>
        <taxon>Trifolieae</taxon>
        <taxon>Trifolium</taxon>
    </lineage>
</organism>
<dbReference type="STRING" id="57577.A0A2K3KIQ8"/>
<comment type="catalytic activity">
    <reaction evidence="8">
        <text>N(1)-(5-phospho-beta-D-ribosyl)glycinamide + (6R)-10-formyltetrahydrofolate = N(2)-formyl-N(1)-(5-phospho-beta-D-ribosyl)glycinamide + (6S)-5,6,7,8-tetrahydrofolate + H(+)</text>
        <dbReference type="Rhea" id="RHEA:15053"/>
        <dbReference type="ChEBI" id="CHEBI:15378"/>
        <dbReference type="ChEBI" id="CHEBI:57453"/>
        <dbReference type="ChEBI" id="CHEBI:143788"/>
        <dbReference type="ChEBI" id="CHEBI:147286"/>
        <dbReference type="ChEBI" id="CHEBI:195366"/>
        <dbReference type="EC" id="2.1.2.2"/>
    </reaction>
</comment>
<comment type="pathway">
    <text evidence="1">Purine metabolism; IMP biosynthesis via de novo pathway; N(2)-formyl-N(1)-(5-phospho-D-ribosyl)glycinamide from N(1)-(5-phospho-D-ribosyl)glycinamide (10-formyl THF route): step 1/1.</text>
</comment>